<reference evidence="3" key="1">
    <citation type="submission" date="2016-10" db="EMBL/GenBank/DDBJ databases">
        <authorList>
            <person name="de Groot N.N."/>
        </authorList>
    </citation>
    <scope>NUCLEOTIDE SEQUENCE [LARGE SCALE GENOMIC DNA]</scope>
    <source>
        <strain evidence="3">CGMCC 1.10697</strain>
    </source>
</reference>
<feature type="transmembrane region" description="Helical" evidence="1">
    <location>
        <begin position="126"/>
        <end position="147"/>
    </location>
</feature>
<protein>
    <recommendedName>
        <fullName evidence="6">Membrane protein YfhO</fullName>
    </recommendedName>
</protein>
<feature type="transmembrane region" description="Helical" evidence="1">
    <location>
        <begin position="338"/>
        <end position="356"/>
    </location>
</feature>
<dbReference type="AlphaFoldDB" id="A0A1I1B593"/>
<feature type="transmembrane region" description="Helical" evidence="1">
    <location>
        <begin position="167"/>
        <end position="191"/>
    </location>
</feature>
<organism evidence="3 4">
    <name type="scientific">Nocardioides alpinus</name>
    <dbReference type="NCBI Taxonomy" id="748909"/>
    <lineage>
        <taxon>Bacteria</taxon>
        <taxon>Bacillati</taxon>
        <taxon>Actinomycetota</taxon>
        <taxon>Actinomycetes</taxon>
        <taxon>Propionibacteriales</taxon>
        <taxon>Nocardioidaceae</taxon>
        <taxon>Nocardioides</taxon>
    </lineage>
</organism>
<feature type="transmembrane region" description="Helical" evidence="1">
    <location>
        <begin position="298"/>
        <end position="318"/>
    </location>
</feature>
<evidence type="ECO:0008006" key="6">
    <source>
        <dbReference type="Google" id="ProtNLM"/>
    </source>
</evidence>
<keyword evidence="1" id="KW-0472">Membrane</keyword>
<dbReference type="RefSeq" id="WP_091201461.1">
    <property type="nucleotide sequence ID" value="NZ_FOKC01000014.1"/>
</dbReference>
<dbReference type="Proteomes" id="UP000199113">
    <property type="component" value="Unassembled WGS sequence"/>
</dbReference>
<feature type="transmembrane region" description="Helical" evidence="1">
    <location>
        <begin position="12"/>
        <end position="34"/>
    </location>
</feature>
<dbReference type="Proteomes" id="UP000233565">
    <property type="component" value="Unassembled WGS sequence"/>
</dbReference>
<feature type="transmembrane region" description="Helical" evidence="1">
    <location>
        <begin position="545"/>
        <end position="565"/>
    </location>
</feature>
<keyword evidence="1" id="KW-0812">Transmembrane</keyword>
<dbReference type="STRING" id="748909.SAMN05192575_11414"/>
<keyword evidence="5" id="KW-1185">Reference proteome</keyword>
<keyword evidence="1" id="KW-1133">Transmembrane helix</keyword>
<feature type="transmembrane region" description="Helical" evidence="1">
    <location>
        <begin position="266"/>
        <end position="286"/>
    </location>
</feature>
<sequence length="576" mass="60419">MVPARRWNSRPWQDWLVTLWPLALSLVLVLPLLVRPGHPLARDLVFVPRQPFTDSTWGLGDVAPRAVPVDSVVAALTHLVDGGVLARLILPLSLALLGWGVARLLAPLGRTAQVAGSGFAVWNAFVVERLAMGQWALLLGCAALPWLVDAAMRYRRDGRRGDLAAAIAWTALASLTPTGGLFALAGLLAAATPHLRRLAALLGAGLALQAPWLVAALTGPAAAVSDSSGVAAFAPDTESPFGSVVALLGLGGIWDAGAEPATRTTWWAPVAALAVVLVLAVGLPALRRVWGGGDLARWCMLSGVLAAVALSAATSWGADLMVWLVQTVPGAGLARDTQKLLAPAVVLVAAAFGACAARISRALATNDLRWPILLVVALGPVLLLPDATTRTWPTVHPVVFPADFEATADLLAGHDRELVVTLPWRAYRAFAWGRPGMTSSDPAVRMFDAEVVTSDSLQVGAVLVPGEGRLAAAVGEALDEGPPAQTLPALGVSWVVVYPDDEEAAQLDLSGLEPVRLGEFVELYRVPDAVIPDAPVWGVRRLSVWMAHLAALGLALAAAATRIVARRERDANGQFM</sequence>
<evidence type="ECO:0000313" key="4">
    <source>
        <dbReference type="Proteomes" id="UP000199113"/>
    </source>
</evidence>
<feature type="transmembrane region" description="Helical" evidence="1">
    <location>
        <begin position="198"/>
        <end position="218"/>
    </location>
</feature>
<dbReference type="OrthoDB" id="3463898at2"/>
<feature type="transmembrane region" description="Helical" evidence="1">
    <location>
        <begin position="368"/>
        <end position="385"/>
    </location>
</feature>
<feature type="transmembrane region" description="Helical" evidence="1">
    <location>
        <begin position="84"/>
        <end position="105"/>
    </location>
</feature>
<evidence type="ECO:0000256" key="1">
    <source>
        <dbReference type="SAM" id="Phobius"/>
    </source>
</evidence>
<accession>A0A1I1B593</accession>
<proteinExistence type="predicted"/>
<evidence type="ECO:0000313" key="5">
    <source>
        <dbReference type="Proteomes" id="UP000233565"/>
    </source>
</evidence>
<evidence type="ECO:0000313" key="3">
    <source>
        <dbReference type="EMBL" id="SFB45534.1"/>
    </source>
</evidence>
<reference evidence="2 5" key="2">
    <citation type="submission" date="2017-12" db="EMBL/GenBank/DDBJ databases">
        <title>Pharmacopeia of the Arctic Ocean.</title>
        <authorList>
            <person name="Collins E."/>
            <person name="Ducluzeau A.-L."/>
        </authorList>
    </citation>
    <scope>NUCLEOTIDE SEQUENCE [LARGE SCALE GENOMIC DNA]</scope>
    <source>
        <strain evidence="2 5">DSM 23325</strain>
    </source>
</reference>
<name>A0A1I1B593_9ACTN</name>
<dbReference type="EMBL" id="FOKC01000014">
    <property type="protein sequence ID" value="SFB45534.1"/>
    <property type="molecule type" value="Genomic_DNA"/>
</dbReference>
<gene>
    <name evidence="2" type="ORF">CXG46_09785</name>
    <name evidence="3" type="ORF">SAMN05192575_11414</name>
</gene>
<dbReference type="EMBL" id="PJBV01000015">
    <property type="protein sequence ID" value="PKH41366.1"/>
    <property type="molecule type" value="Genomic_DNA"/>
</dbReference>
<evidence type="ECO:0000313" key="2">
    <source>
        <dbReference type="EMBL" id="PKH41366.1"/>
    </source>
</evidence>